<dbReference type="SUPFAM" id="SSF53335">
    <property type="entry name" value="S-adenosyl-L-methionine-dependent methyltransferases"/>
    <property type="match status" value="1"/>
</dbReference>
<dbReference type="Proteomes" id="UP000270230">
    <property type="component" value="Unassembled WGS sequence"/>
</dbReference>
<evidence type="ECO:0000313" key="1">
    <source>
        <dbReference type="EMBL" id="RMY42021.1"/>
    </source>
</evidence>
<dbReference type="InterPro" id="IPR029063">
    <property type="entry name" value="SAM-dependent_MTases_sf"/>
</dbReference>
<dbReference type="Gene3D" id="3.40.50.150">
    <property type="entry name" value="Vaccinia Virus protein VP39"/>
    <property type="match status" value="1"/>
</dbReference>
<dbReference type="OrthoDB" id="2529286at2759"/>
<dbReference type="PANTHER" id="PTHR14614">
    <property type="entry name" value="HEPATOCELLULAR CARCINOMA-ASSOCIATED ANTIGEN"/>
    <property type="match status" value="1"/>
</dbReference>
<dbReference type="Pfam" id="PF10294">
    <property type="entry name" value="Methyltransf_16"/>
    <property type="match status" value="1"/>
</dbReference>
<dbReference type="EMBL" id="QWIN01001380">
    <property type="protein sequence ID" value="RMY42021.1"/>
    <property type="molecule type" value="Genomic_DNA"/>
</dbReference>
<reference evidence="1 2" key="1">
    <citation type="journal article" date="2018" name="BMC Genomics">
        <title>Genomic evidence for intraspecific hybridization in a clonal and extremely halotolerant yeast.</title>
        <authorList>
            <person name="Gostincar C."/>
            <person name="Stajich J.E."/>
            <person name="Zupancic J."/>
            <person name="Zalar P."/>
            <person name="Gunde-Cimerman N."/>
        </authorList>
    </citation>
    <scope>NUCLEOTIDE SEQUENCE [LARGE SCALE GENOMIC DNA]</scope>
    <source>
        <strain evidence="1 2">EXF-151</strain>
    </source>
</reference>
<dbReference type="PANTHER" id="PTHR14614:SF109">
    <property type="entry name" value="RIBOSOMAL LYSINE N-METHYLTRANSFERASE 5"/>
    <property type="match status" value="1"/>
</dbReference>
<dbReference type="GO" id="GO:0032991">
    <property type="term" value="C:protein-containing complex"/>
    <property type="evidence" value="ECO:0007669"/>
    <property type="project" value="TreeGrafter"/>
</dbReference>
<sequence length="311" mass="34344">MASLPQKRLSEPELRQAIALSSAATDKDLQITCGDKVTDAYEETFDLFSHDHTLSDLGMLDPKAHEIELTVGGQDFLIAQSPGALQSGRKEGTTGAAVWQSSIRASQWLAHAENVLFSSRLLTSDSLILELGSGISALVPCVLARRVRQVVATDQQHVLKLLQQNIEKNQQTRQSGTGRKVAEGSQRQVQTLALDWEEDDIPKQLSANALGTGVDVVLACDTLYNYALIKPFVQTCVEICRSRQAHIEQTASDMRPTACVIVQQLRQAEVFEQWLETSLRQFDVWRIPNDSLSDGLREGSGFCVHICVLKM</sequence>
<dbReference type="AlphaFoldDB" id="A0A3M7BQI4"/>
<protein>
    <recommendedName>
        <fullName evidence="3">Diaminohydroxyphosphoribosylamino-pyrimidine deaminase</fullName>
    </recommendedName>
</protein>
<comment type="caution">
    <text evidence="1">The sequence shown here is derived from an EMBL/GenBank/DDBJ whole genome shotgun (WGS) entry which is preliminary data.</text>
</comment>
<evidence type="ECO:0008006" key="3">
    <source>
        <dbReference type="Google" id="ProtNLM"/>
    </source>
</evidence>
<organism evidence="1 2">
    <name type="scientific">Hortaea werneckii</name>
    <name type="common">Black yeast</name>
    <name type="synonym">Cladosporium werneckii</name>
    <dbReference type="NCBI Taxonomy" id="91943"/>
    <lineage>
        <taxon>Eukaryota</taxon>
        <taxon>Fungi</taxon>
        <taxon>Dikarya</taxon>
        <taxon>Ascomycota</taxon>
        <taxon>Pezizomycotina</taxon>
        <taxon>Dothideomycetes</taxon>
        <taxon>Dothideomycetidae</taxon>
        <taxon>Mycosphaerellales</taxon>
        <taxon>Teratosphaeriaceae</taxon>
        <taxon>Hortaea</taxon>
    </lineage>
</organism>
<dbReference type="GO" id="GO:0005829">
    <property type="term" value="C:cytosol"/>
    <property type="evidence" value="ECO:0007669"/>
    <property type="project" value="TreeGrafter"/>
</dbReference>
<name>A0A3M7BQI4_HORWE</name>
<proteinExistence type="predicted"/>
<dbReference type="InterPro" id="IPR019410">
    <property type="entry name" value="Methyltransf_16"/>
</dbReference>
<evidence type="ECO:0000313" key="2">
    <source>
        <dbReference type="Proteomes" id="UP000270230"/>
    </source>
</evidence>
<gene>
    <name evidence="1" type="ORF">D0865_12137</name>
</gene>
<dbReference type="GO" id="GO:0008757">
    <property type="term" value="F:S-adenosylmethionine-dependent methyltransferase activity"/>
    <property type="evidence" value="ECO:0007669"/>
    <property type="project" value="UniProtKB-ARBA"/>
</dbReference>
<accession>A0A3M7BQI4</accession>